<reference evidence="2" key="2">
    <citation type="journal article" date="2023" name="IMA Fungus">
        <title>Comparative genomic study of the Penicillium genus elucidates a diverse pangenome and 15 lateral gene transfer events.</title>
        <authorList>
            <person name="Petersen C."/>
            <person name="Sorensen T."/>
            <person name="Nielsen M.R."/>
            <person name="Sondergaard T.E."/>
            <person name="Sorensen J.L."/>
            <person name="Fitzpatrick D.A."/>
            <person name="Frisvad J.C."/>
            <person name="Nielsen K.L."/>
        </authorList>
    </citation>
    <scope>NUCLEOTIDE SEQUENCE</scope>
    <source>
        <strain evidence="2">IBT 3081</strain>
    </source>
</reference>
<feature type="region of interest" description="Disordered" evidence="1">
    <location>
        <begin position="134"/>
        <end position="164"/>
    </location>
</feature>
<accession>A0A9W9V1D7</accession>
<feature type="compositionally biased region" description="Low complexity" evidence="1">
    <location>
        <begin position="135"/>
        <end position="149"/>
    </location>
</feature>
<organism evidence="2 3">
    <name type="scientific">Penicillium concentricum</name>
    <dbReference type="NCBI Taxonomy" id="293559"/>
    <lineage>
        <taxon>Eukaryota</taxon>
        <taxon>Fungi</taxon>
        <taxon>Dikarya</taxon>
        <taxon>Ascomycota</taxon>
        <taxon>Pezizomycotina</taxon>
        <taxon>Eurotiomycetes</taxon>
        <taxon>Eurotiomycetidae</taxon>
        <taxon>Eurotiales</taxon>
        <taxon>Aspergillaceae</taxon>
        <taxon>Penicillium</taxon>
    </lineage>
</organism>
<proteinExistence type="predicted"/>
<comment type="caution">
    <text evidence="2">The sequence shown here is derived from an EMBL/GenBank/DDBJ whole genome shotgun (WGS) entry which is preliminary data.</text>
</comment>
<feature type="region of interest" description="Disordered" evidence="1">
    <location>
        <begin position="269"/>
        <end position="296"/>
    </location>
</feature>
<feature type="region of interest" description="Disordered" evidence="1">
    <location>
        <begin position="178"/>
        <end position="227"/>
    </location>
</feature>
<evidence type="ECO:0000313" key="3">
    <source>
        <dbReference type="Proteomes" id="UP001147752"/>
    </source>
</evidence>
<dbReference type="SUPFAM" id="SSF57924">
    <property type="entry name" value="Inhibitor of apoptosis (IAP) repeat"/>
    <property type="match status" value="1"/>
</dbReference>
<feature type="compositionally biased region" description="Polar residues" evidence="1">
    <location>
        <begin position="217"/>
        <end position="227"/>
    </location>
</feature>
<evidence type="ECO:0000313" key="2">
    <source>
        <dbReference type="EMBL" id="KAJ5365247.1"/>
    </source>
</evidence>
<sequence>MEKGKKGRRPFPVLRPPSSLLKPAYPTTLPAQTAPHHADQPYDRISTTHGTIAARAVSFHGQLLSGVTPLQLAQNGLYYKPLGPNNRAACCFACGTTTPLTTFLRAPIEEIPRLHTENCMWQIIYRDLKSHFENPDSVSQSTTTSTKSPPTHHRLPSNSLPPKATISNLSIQYEESPAAGPTTLTRPPPTPLPQPQPQPQPHRQPSQQAGSPHPLQLAQTATSPPQLQKPTYASVIQRAPTSLAQPTPKTHQPAPPLKFTLTIEDLHRRFHNKPPPFKDDKKTRKHPANRARNKPASAAHSLARFLHSALPAFSGFLSEMQPNPDSRYPSHLKFHNSRAMKAA</sequence>
<dbReference type="EMBL" id="JAPZBT010000003">
    <property type="protein sequence ID" value="KAJ5365247.1"/>
    <property type="molecule type" value="Genomic_DNA"/>
</dbReference>
<gene>
    <name evidence="2" type="ORF">N7517_008133</name>
</gene>
<dbReference type="AlphaFoldDB" id="A0A9W9V1D7"/>
<dbReference type="Gene3D" id="1.10.1170.10">
    <property type="entry name" value="Inhibitor Of Apoptosis Protein (2mihbC-IAP-1), Chain A"/>
    <property type="match status" value="1"/>
</dbReference>
<dbReference type="GeneID" id="81465046"/>
<dbReference type="Proteomes" id="UP001147752">
    <property type="component" value="Unassembled WGS sequence"/>
</dbReference>
<protein>
    <submittedName>
        <fullName evidence="2">Uncharacterized protein</fullName>
    </submittedName>
</protein>
<evidence type="ECO:0000256" key="1">
    <source>
        <dbReference type="SAM" id="MobiDB-lite"/>
    </source>
</evidence>
<keyword evidence="3" id="KW-1185">Reference proteome</keyword>
<dbReference type="RefSeq" id="XP_056576714.1">
    <property type="nucleotide sequence ID" value="XM_056725863.1"/>
</dbReference>
<name>A0A9W9V1D7_9EURO</name>
<dbReference type="OrthoDB" id="4367081at2759"/>
<reference evidence="2" key="1">
    <citation type="submission" date="2022-12" db="EMBL/GenBank/DDBJ databases">
        <authorList>
            <person name="Petersen C."/>
        </authorList>
    </citation>
    <scope>NUCLEOTIDE SEQUENCE</scope>
    <source>
        <strain evidence="2">IBT 3081</strain>
    </source>
</reference>
<feature type="compositionally biased region" description="Basic residues" evidence="1">
    <location>
        <begin position="283"/>
        <end position="293"/>
    </location>
</feature>
<feature type="compositionally biased region" description="Pro residues" evidence="1">
    <location>
        <begin position="186"/>
        <end position="202"/>
    </location>
</feature>